<reference evidence="1" key="1">
    <citation type="journal article" date="2016" name="Appl. Microbiol. Biotechnol.">
        <title>Anti-MRSA and anti-TB metabolites from marine-derived Verrucosispora sp. MS100047.</title>
        <authorList>
            <person name="Huang P."/>
            <person name="Xie F."/>
            <person name="Ren B."/>
            <person name="Wang Q."/>
            <person name="Wang J."/>
            <person name="Wang Q."/>
            <person name="Abdel-Mageed W.M."/>
            <person name="Liu M."/>
            <person name="Han J."/>
            <person name="Oyeleye A."/>
            <person name="Shen J."/>
            <person name="Song F."/>
            <person name="Dai H."/>
            <person name="Liu X."/>
            <person name="Zhang L."/>
        </authorList>
    </citation>
    <scope>NUCLEOTIDE SEQUENCE</scope>
    <source>
        <strain evidence="1">MS100047</strain>
    </source>
</reference>
<name>A0A097CS38_9ACTN</name>
<sequence length="298" mass="31621">MSALRQPDGRAGPTLERIVTRTFTPPQIPCDPDDRSNLLERMSALYGDFTDVSWLTDGPMVSYHDMVRTVVAELGPELVGVDLAITVDASPDCRHQSFPGPVLSHVLTGDPIMLGVSEQGVAGPFTALRIAHRYLRSGAATRALILIMEQSTLPPDDAAVRPVQDVVVALLLGAEGTIGLGVPTVMVTRTGAAAAMETDVDLLVAGTGLADLPPGVPVRWAEPGHPCAGVWLALADLLDSPPDGGHVLVADRDPVLPYRCAVTVTLPAQRPETPWQPAGVVAPPALRHRPQKVRELVR</sequence>
<dbReference type="GO" id="GO:0016746">
    <property type="term" value="F:acyltransferase activity"/>
    <property type="evidence" value="ECO:0007669"/>
    <property type="project" value="InterPro"/>
</dbReference>
<gene>
    <name evidence="1" type="ORF">VASRM7_248</name>
</gene>
<protein>
    <submittedName>
        <fullName evidence="1">Uncharacterized protein</fullName>
    </submittedName>
</protein>
<evidence type="ECO:0000313" key="1">
    <source>
        <dbReference type="EMBL" id="AIS85487.1"/>
    </source>
</evidence>
<dbReference type="InterPro" id="IPR016039">
    <property type="entry name" value="Thiolase-like"/>
</dbReference>
<accession>A0A097CS38</accession>
<dbReference type="EMBL" id="KF826653">
    <property type="protein sequence ID" value="AIS85487.1"/>
    <property type="molecule type" value="Genomic_DNA"/>
</dbReference>
<dbReference type="AlphaFoldDB" id="A0A097CS38"/>
<organism evidence="1">
    <name type="scientific">Verrucosispora sp. MS100047</name>
    <dbReference type="NCBI Taxonomy" id="1410949"/>
    <lineage>
        <taxon>Bacteria</taxon>
        <taxon>Bacillati</taxon>
        <taxon>Actinomycetota</taxon>
        <taxon>Actinomycetes</taxon>
        <taxon>Micromonosporales</taxon>
        <taxon>Micromonosporaceae</taxon>
        <taxon>Micromonospora</taxon>
    </lineage>
</organism>
<proteinExistence type="predicted"/>
<dbReference type="SUPFAM" id="SSF53901">
    <property type="entry name" value="Thiolase-like"/>
    <property type="match status" value="1"/>
</dbReference>